<dbReference type="Pfam" id="PF13462">
    <property type="entry name" value="Thioredoxin_4"/>
    <property type="match status" value="1"/>
</dbReference>
<name>A0AAV1W9G1_LUPLU</name>
<proteinExistence type="predicted"/>
<evidence type="ECO:0000259" key="2">
    <source>
        <dbReference type="Pfam" id="PF13462"/>
    </source>
</evidence>
<gene>
    <name evidence="3" type="ORF">LLUT_LOCUS6938</name>
</gene>
<dbReference type="PANTHER" id="PTHR33875:SF2">
    <property type="entry name" value="ACR183CP"/>
    <property type="match status" value="1"/>
</dbReference>
<dbReference type="PANTHER" id="PTHR33875">
    <property type="entry name" value="OS09G0542200 PROTEIN"/>
    <property type="match status" value="1"/>
</dbReference>
<keyword evidence="1" id="KW-0732">Signal</keyword>
<comment type="caution">
    <text evidence="3">The sequence shown here is derived from an EMBL/GenBank/DDBJ whole genome shotgun (WGS) entry which is preliminary data.</text>
</comment>
<keyword evidence="4" id="KW-1185">Reference proteome</keyword>
<dbReference type="Gene3D" id="3.40.30.10">
    <property type="entry name" value="Glutaredoxin"/>
    <property type="match status" value="1"/>
</dbReference>
<sequence>MAPKYTVSIVILLLQSQLLILFKSGAADYTPPAKSDGFGYKTHSINLNSVLIEAFYDPVCPYSRDSWPPLRKALHHYGHHRVSLVVHLLPLPYHDNAFVASRALHIVNGLNTSATYPLLEWFFKNQEKFYNAPTRNLSRASIVKEIVKSATEVVGKSHYKSIKNGFNNTNTDLLTRVSFKYAASRGVSGTPTFYVNGFLLPEGSDNYTTWRKVLDPLVGANKGV</sequence>
<evidence type="ECO:0000256" key="1">
    <source>
        <dbReference type="SAM" id="SignalP"/>
    </source>
</evidence>
<organism evidence="3 4">
    <name type="scientific">Lupinus luteus</name>
    <name type="common">European yellow lupine</name>
    <dbReference type="NCBI Taxonomy" id="3873"/>
    <lineage>
        <taxon>Eukaryota</taxon>
        <taxon>Viridiplantae</taxon>
        <taxon>Streptophyta</taxon>
        <taxon>Embryophyta</taxon>
        <taxon>Tracheophyta</taxon>
        <taxon>Spermatophyta</taxon>
        <taxon>Magnoliopsida</taxon>
        <taxon>eudicotyledons</taxon>
        <taxon>Gunneridae</taxon>
        <taxon>Pentapetalae</taxon>
        <taxon>rosids</taxon>
        <taxon>fabids</taxon>
        <taxon>Fabales</taxon>
        <taxon>Fabaceae</taxon>
        <taxon>Papilionoideae</taxon>
        <taxon>50 kb inversion clade</taxon>
        <taxon>genistoids sensu lato</taxon>
        <taxon>core genistoids</taxon>
        <taxon>Genisteae</taxon>
        <taxon>Lupinus</taxon>
    </lineage>
</organism>
<dbReference type="Proteomes" id="UP001497480">
    <property type="component" value="Unassembled WGS sequence"/>
</dbReference>
<evidence type="ECO:0000313" key="4">
    <source>
        <dbReference type="Proteomes" id="UP001497480"/>
    </source>
</evidence>
<accession>A0AAV1W9G1</accession>
<evidence type="ECO:0000313" key="3">
    <source>
        <dbReference type="EMBL" id="CAL0305878.1"/>
    </source>
</evidence>
<protein>
    <recommendedName>
        <fullName evidence="2">Thioredoxin-like fold domain-containing protein</fullName>
    </recommendedName>
</protein>
<feature type="chain" id="PRO_5043449514" description="Thioredoxin-like fold domain-containing protein" evidence="1">
    <location>
        <begin position="28"/>
        <end position="224"/>
    </location>
</feature>
<dbReference type="InterPro" id="IPR012336">
    <property type="entry name" value="Thioredoxin-like_fold"/>
</dbReference>
<dbReference type="EMBL" id="CAXHTB010000004">
    <property type="protein sequence ID" value="CAL0305878.1"/>
    <property type="molecule type" value="Genomic_DNA"/>
</dbReference>
<feature type="domain" description="Thioredoxin-like fold" evidence="2">
    <location>
        <begin position="50"/>
        <end position="215"/>
    </location>
</feature>
<feature type="signal peptide" evidence="1">
    <location>
        <begin position="1"/>
        <end position="27"/>
    </location>
</feature>
<reference evidence="3 4" key="1">
    <citation type="submission" date="2024-03" db="EMBL/GenBank/DDBJ databases">
        <authorList>
            <person name="Martinez-Hernandez J."/>
        </authorList>
    </citation>
    <scope>NUCLEOTIDE SEQUENCE [LARGE SCALE GENOMIC DNA]</scope>
</reference>
<dbReference type="AlphaFoldDB" id="A0AAV1W9G1"/>
<dbReference type="SUPFAM" id="SSF52833">
    <property type="entry name" value="Thioredoxin-like"/>
    <property type="match status" value="1"/>
</dbReference>
<dbReference type="InterPro" id="IPR036249">
    <property type="entry name" value="Thioredoxin-like_sf"/>
</dbReference>
<dbReference type="CDD" id="cd02972">
    <property type="entry name" value="DsbA_family"/>
    <property type="match status" value="1"/>
</dbReference>